<dbReference type="InterPro" id="IPR036291">
    <property type="entry name" value="NAD(P)-bd_dom_sf"/>
</dbReference>
<evidence type="ECO:0000256" key="1">
    <source>
        <dbReference type="ARBA" id="ARBA00006484"/>
    </source>
</evidence>
<dbReference type="Gene3D" id="3.40.50.720">
    <property type="entry name" value="NAD(P)-binding Rossmann-like Domain"/>
    <property type="match status" value="1"/>
</dbReference>
<dbReference type="InterPro" id="IPR020904">
    <property type="entry name" value="Sc_DH/Rdtase_CS"/>
</dbReference>
<gene>
    <name evidence="3" type="ORF">CkaCkLH20_11477</name>
</gene>
<dbReference type="RefSeq" id="XP_038740521.1">
    <property type="nucleotide sequence ID" value="XM_038894191.1"/>
</dbReference>
<dbReference type="EMBL" id="JAATWM020000048">
    <property type="protein sequence ID" value="KAF9871060.1"/>
    <property type="molecule type" value="Genomic_DNA"/>
</dbReference>
<dbReference type="PROSITE" id="PS00061">
    <property type="entry name" value="ADH_SHORT"/>
    <property type="match status" value="1"/>
</dbReference>
<dbReference type="FunFam" id="3.40.50.720:FF:000084">
    <property type="entry name" value="Short-chain dehydrogenase reductase"/>
    <property type="match status" value="1"/>
</dbReference>
<dbReference type="InterPro" id="IPR002347">
    <property type="entry name" value="SDR_fam"/>
</dbReference>
<proteinExistence type="inferred from homology"/>
<sequence>MRSIPVTSSPPVPEVFPIYPDLEGKVALITGIGQVGPLDSPSWGNGASTARLLARNGVFIYGCDLDLTVAERTKQRLLEETPKAVVDVVAANVTNLADVEALVTGIMQKHGRIDILVNNVGCTTPGNPATMTEETWNQQMDINLTSVYRLCHYVLPIMQKQKSGSIINNGSIAALRYLGKHQIAYAAAKAAVIRFTKAIGVMYGKENIRSNCVVPGMMYTPLVDHFAHSDKPEDQEAAKRMVDHNCPMGWMGTGHDVGNAVVWLASGASRYVNSHELIVDGGITEHTGMGYNLSA</sequence>
<dbReference type="GeneID" id="62167265"/>
<dbReference type="SUPFAM" id="SSF51735">
    <property type="entry name" value="NAD(P)-binding Rossmann-fold domains"/>
    <property type="match status" value="1"/>
</dbReference>
<organism evidence="3 4">
    <name type="scientific">Colletotrichum karsti</name>
    <dbReference type="NCBI Taxonomy" id="1095194"/>
    <lineage>
        <taxon>Eukaryota</taxon>
        <taxon>Fungi</taxon>
        <taxon>Dikarya</taxon>
        <taxon>Ascomycota</taxon>
        <taxon>Pezizomycotina</taxon>
        <taxon>Sordariomycetes</taxon>
        <taxon>Hypocreomycetidae</taxon>
        <taxon>Glomerellales</taxon>
        <taxon>Glomerellaceae</taxon>
        <taxon>Colletotrichum</taxon>
        <taxon>Colletotrichum boninense species complex</taxon>
    </lineage>
</organism>
<evidence type="ECO:0000256" key="2">
    <source>
        <dbReference type="ARBA" id="ARBA00022857"/>
    </source>
</evidence>
<dbReference type="PANTHER" id="PTHR42760">
    <property type="entry name" value="SHORT-CHAIN DEHYDROGENASES/REDUCTASES FAMILY MEMBER"/>
    <property type="match status" value="1"/>
</dbReference>
<evidence type="ECO:0000313" key="3">
    <source>
        <dbReference type="EMBL" id="KAF9871060.1"/>
    </source>
</evidence>
<dbReference type="GO" id="GO:0016616">
    <property type="term" value="F:oxidoreductase activity, acting on the CH-OH group of donors, NAD or NADP as acceptor"/>
    <property type="evidence" value="ECO:0007669"/>
    <property type="project" value="TreeGrafter"/>
</dbReference>
<accession>A0A9P6I338</accession>
<keyword evidence="4" id="KW-1185">Reference proteome</keyword>
<reference evidence="3" key="2">
    <citation type="submission" date="2020-11" db="EMBL/GenBank/DDBJ databases">
        <title>Whole genome sequencing of Colletotrichum sp.</title>
        <authorList>
            <person name="Li H."/>
        </authorList>
    </citation>
    <scope>NUCLEOTIDE SEQUENCE</scope>
    <source>
        <strain evidence="3">CkLH20</strain>
    </source>
</reference>
<dbReference type="Proteomes" id="UP000781932">
    <property type="component" value="Unassembled WGS sequence"/>
</dbReference>
<dbReference type="OrthoDB" id="498125at2759"/>
<dbReference type="AlphaFoldDB" id="A0A9P6I338"/>
<comment type="caution">
    <text evidence="3">The sequence shown here is derived from an EMBL/GenBank/DDBJ whole genome shotgun (WGS) entry which is preliminary data.</text>
</comment>
<reference evidence="3" key="1">
    <citation type="submission" date="2020-03" db="EMBL/GenBank/DDBJ databases">
        <authorList>
            <person name="He L."/>
        </authorList>
    </citation>
    <scope>NUCLEOTIDE SEQUENCE</scope>
    <source>
        <strain evidence="3">CkLH20</strain>
    </source>
</reference>
<dbReference type="PRINTS" id="PR00081">
    <property type="entry name" value="GDHRDH"/>
</dbReference>
<dbReference type="PRINTS" id="PR00080">
    <property type="entry name" value="SDRFAMILY"/>
</dbReference>
<dbReference type="CDD" id="cd05233">
    <property type="entry name" value="SDR_c"/>
    <property type="match status" value="1"/>
</dbReference>
<protein>
    <submittedName>
        <fullName evidence="3">Uncharacterized protein</fullName>
    </submittedName>
</protein>
<comment type="similarity">
    <text evidence="1">Belongs to the short-chain dehydrogenases/reductases (SDR) family.</text>
</comment>
<keyword evidence="2" id="KW-0521">NADP</keyword>
<evidence type="ECO:0000313" key="4">
    <source>
        <dbReference type="Proteomes" id="UP000781932"/>
    </source>
</evidence>
<name>A0A9P6I338_9PEZI</name>
<dbReference type="Pfam" id="PF13561">
    <property type="entry name" value="adh_short_C2"/>
    <property type="match status" value="1"/>
</dbReference>